<evidence type="ECO:0000313" key="2">
    <source>
        <dbReference type="EMBL" id="KAK7413233.1"/>
    </source>
</evidence>
<dbReference type="EMBL" id="JAZAVJ010000135">
    <property type="protein sequence ID" value="KAK7413233.1"/>
    <property type="molecule type" value="Genomic_DNA"/>
</dbReference>
<evidence type="ECO:0000256" key="1">
    <source>
        <dbReference type="SAM" id="MobiDB-lite"/>
    </source>
</evidence>
<dbReference type="InterPro" id="IPR024526">
    <property type="entry name" value="DUF3807"/>
</dbReference>
<dbReference type="Proteomes" id="UP001498476">
    <property type="component" value="Unassembled WGS sequence"/>
</dbReference>
<sequence>MASPLPSQPGDASQNQEPGHESEPIAVEEAAIMSDSQKRSHPDAKTPEPGVDQQPTSSDTPSTPGTLASFDWEDFEARYEKALQDADDHEERILKQADALSKYFKVWASAASAHDDERAAKRLQTRRRFVNLSEENMAQKQQHYDEVVRAFESALALLRSKRELTTTDFRRPASDMPKTDHVGTATKYGVPDISQDDLFVFQQAHFSQDAVASFGGTFMDPSSEHQPHDDMTCETWEEEDDLGYYEDGVKRTLTDEQIEIFRHSELEALRKEEEKQSSTKAATSSDEAMDLSDTKPTQSQPVTGQSNPPSSLYTSKKKKKKVAKRGRPEPKPDLRKRTWDVVDKGLDSLDYD</sequence>
<feature type="compositionally biased region" description="Low complexity" evidence="1">
    <location>
        <begin position="52"/>
        <end position="64"/>
    </location>
</feature>
<gene>
    <name evidence="2" type="ORF">QQX98_007892</name>
</gene>
<comment type="caution">
    <text evidence="2">The sequence shown here is derived from an EMBL/GenBank/DDBJ whole genome shotgun (WGS) entry which is preliminary data.</text>
</comment>
<feature type="compositionally biased region" description="Basic residues" evidence="1">
    <location>
        <begin position="315"/>
        <end position="325"/>
    </location>
</feature>
<reference evidence="2 3" key="1">
    <citation type="journal article" date="2025" name="Microbiol. Resour. Announc.">
        <title>Draft genome sequences for Neonectria magnoliae and Neonectria punicea, canker pathogens of Liriodendron tulipifera and Acer saccharum in West Virginia.</title>
        <authorList>
            <person name="Petronek H.M."/>
            <person name="Kasson M.T."/>
            <person name="Metheny A.M."/>
            <person name="Stauder C.M."/>
            <person name="Lovett B."/>
            <person name="Lynch S.C."/>
            <person name="Garnas J.R."/>
            <person name="Kasson L.R."/>
            <person name="Stajich J.E."/>
        </authorList>
    </citation>
    <scope>NUCLEOTIDE SEQUENCE [LARGE SCALE GENOMIC DNA]</scope>
    <source>
        <strain evidence="2 3">NRRL 64653</strain>
    </source>
</reference>
<proteinExistence type="predicted"/>
<feature type="compositionally biased region" description="Basic and acidic residues" evidence="1">
    <location>
        <begin position="36"/>
        <end position="46"/>
    </location>
</feature>
<evidence type="ECO:0008006" key="4">
    <source>
        <dbReference type="Google" id="ProtNLM"/>
    </source>
</evidence>
<dbReference type="PANTHER" id="PTHR40642:SF1">
    <property type="entry name" value="YALI0F31295P"/>
    <property type="match status" value="1"/>
</dbReference>
<name>A0ABR1GWM8_9HYPO</name>
<accession>A0ABR1GWM8</accession>
<protein>
    <recommendedName>
        <fullName evidence="4">BZIP domain-containing protein</fullName>
    </recommendedName>
</protein>
<feature type="compositionally biased region" description="Polar residues" evidence="1">
    <location>
        <begin position="294"/>
        <end position="314"/>
    </location>
</feature>
<feature type="compositionally biased region" description="Basic and acidic residues" evidence="1">
    <location>
        <begin position="326"/>
        <end position="352"/>
    </location>
</feature>
<feature type="region of interest" description="Disordered" evidence="1">
    <location>
        <begin position="269"/>
        <end position="352"/>
    </location>
</feature>
<feature type="region of interest" description="Disordered" evidence="1">
    <location>
        <begin position="1"/>
        <end position="71"/>
    </location>
</feature>
<evidence type="ECO:0000313" key="3">
    <source>
        <dbReference type="Proteomes" id="UP001498476"/>
    </source>
</evidence>
<dbReference type="Pfam" id="PF12720">
    <property type="entry name" value="DUF3807"/>
    <property type="match status" value="1"/>
</dbReference>
<organism evidence="2 3">
    <name type="scientific">Neonectria punicea</name>
    <dbReference type="NCBI Taxonomy" id="979145"/>
    <lineage>
        <taxon>Eukaryota</taxon>
        <taxon>Fungi</taxon>
        <taxon>Dikarya</taxon>
        <taxon>Ascomycota</taxon>
        <taxon>Pezizomycotina</taxon>
        <taxon>Sordariomycetes</taxon>
        <taxon>Hypocreomycetidae</taxon>
        <taxon>Hypocreales</taxon>
        <taxon>Nectriaceae</taxon>
        <taxon>Neonectria</taxon>
    </lineage>
</organism>
<keyword evidence="3" id="KW-1185">Reference proteome</keyword>
<dbReference type="PANTHER" id="PTHR40642">
    <property type="entry name" value="YALI0F31295P"/>
    <property type="match status" value="1"/>
</dbReference>